<dbReference type="InterPro" id="IPR036163">
    <property type="entry name" value="HMA_dom_sf"/>
</dbReference>
<protein>
    <recommendedName>
        <fullName evidence="3">HMA domain-containing protein</fullName>
    </recommendedName>
</protein>
<reference evidence="1 2" key="1">
    <citation type="journal article" date="2022" name="Res Sq">
        <title>Evolution of multicellular longitudinally dividing oral cavity symbionts (Neisseriaceae).</title>
        <authorList>
            <person name="Nyongesa S."/>
            <person name="Weber P."/>
            <person name="Bernet E."/>
            <person name="Pullido F."/>
            <person name="Nieckarz M."/>
            <person name="Delaby M."/>
            <person name="Nieves C."/>
            <person name="Viehboeck T."/>
            <person name="Krause N."/>
            <person name="Rivera-Millot A."/>
            <person name="Nakamura A."/>
            <person name="Vischer N."/>
            <person name="VanNieuwenhze M."/>
            <person name="Brun Y."/>
            <person name="Cava F."/>
            <person name="Bulgheresi S."/>
            <person name="Veyrier F."/>
        </authorList>
    </citation>
    <scope>NUCLEOTIDE SEQUENCE [LARGE SCALE GENOMIC DNA]</scope>
    <source>
        <strain evidence="1 2">SN4</strain>
    </source>
</reference>
<dbReference type="Gene3D" id="3.30.70.100">
    <property type="match status" value="1"/>
</dbReference>
<dbReference type="Proteomes" id="UP000832011">
    <property type="component" value="Chromosome"/>
</dbReference>
<dbReference type="SUPFAM" id="SSF55008">
    <property type="entry name" value="HMA, heavy metal-associated domain"/>
    <property type="match status" value="1"/>
</dbReference>
<sequence length="67" mass="6959">MAQTRLVATGISSKTDADKIAQAGEAVEGVRFVNVNIDDGGIVVTHSDAFNADSFKAAIQAIGFNFS</sequence>
<evidence type="ECO:0008006" key="3">
    <source>
        <dbReference type="Google" id="ProtNLM"/>
    </source>
</evidence>
<accession>A0ABY4E282</accession>
<evidence type="ECO:0000313" key="2">
    <source>
        <dbReference type="Proteomes" id="UP000832011"/>
    </source>
</evidence>
<name>A0ABY4E282_9NEIS</name>
<dbReference type="RefSeq" id="WP_058356202.1">
    <property type="nucleotide sequence ID" value="NZ_CABKVG010000008.1"/>
</dbReference>
<organism evidence="1 2">
    <name type="scientific">Vitreoscilla massiliensis</name>
    <dbReference type="NCBI Taxonomy" id="1689272"/>
    <lineage>
        <taxon>Bacteria</taxon>
        <taxon>Pseudomonadati</taxon>
        <taxon>Pseudomonadota</taxon>
        <taxon>Betaproteobacteria</taxon>
        <taxon>Neisseriales</taxon>
        <taxon>Neisseriaceae</taxon>
        <taxon>Vitreoscilla</taxon>
    </lineage>
</organism>
<proteinExistence type="predicted"/>
<dbReference type="EMBL" id="CP091511">
    <property type="protein sequence ID" value="UOO89890.1"/>
    <property type="molecule type" value="Genomic_DNA"/>
</dbReference>
<keyword evidence="2" id="KW-1185">Reference proteome</keyword>
<gene>
    <name evidence="1" type="ORF">LVJ82_02565</name>
</gene>
<evidence type="ECO:0000313" key="1">
    <source>
        <dbReference type="EMBL" id="UOO89890.1"/>
    </source>
</evidence>